<keyword evidence="3" id="KW-1133">Transmembrane helix</keyword>
<protein>
    <recommendedName>
        <fullName evidence="5">Receptor ligand binding region domain-containing protein</fullName>
    </recommendedName>
</protein>
<dbReference type="AlphaFoldDB" id="A0A1Y3BQ73"/>
<feature type="domain" description="Receptor ligand binding region" evidence="5">
    <location>
        <begin position="15"/>
        <end position="67"/>
    </location>
</feature>
<evidence type="ECO:0000256" key="2">
    <source>
        <dbReference type="ARBA" id="ARBA00022692"/>
    </source>
</evidence>
<evidence type="ECO:0000256" key="1">
    <source>
        <dbReference type="ARBA" id="ARBA00004370"/>
    </source>
</evidence>
<reference evidence="6 7" key="1">
    <citation type="submission" date="2017-03" db="EMBL/GenBank/DDBJ databases">
        <title>Genome Survey of Euroglyphus maynei.</title>
        <authorList>
            <person name="Arlian L.G."/>
            <person name="Morgan M.S."/>
            <person name="Rider S.D."/>
        </authorList>
    </citation>
    <scope>NUCLEOTIDE SEQUENCE [LARGE SCALE GENOMIC DNA]</scope>
    <source>
        <strain evidence="6">Arlian Lab</strain>
        <tissue evidence="6">Whole body</tissue>
    </source>
</reference>
<comment type="caution">
    <text evidence="6">The sequence shown here is derived from an EMBL/GenBank/DDBJ whole genome shotgun (WGS) entry which is preliminary data.</text>
</comment>
<dbReference type="InterPro" id="IPR028082">
    <property type="entry name" value="Peripla_BP_I"/>
</dbReference>
<feature type="non-terminal residue" evidence="6">
    <location>
        <position position="130"/>
    </location>
</feature>
<dbReference type="Pfam" id="PF01094">
    <property type="entry name" value="ANF_receptor"/>
    <property type="match status" value="1"/>
</dbReference>
<sequence>MHNKLDANLTMPPGDCRNIGHSRWMDGELFYNFLREQTIIFGKTGKVSFDEHGDRLNGHYEIWNQQPNATFNNQLVKVGEYHYDQSSMKMTLDIDEKKIIWPGNKTEKPISYSTPAHLRIATLAEIPFVW</sequence>
<keyword evidence="4" id="KW-0472">Membrane</keyword>
<dbReference type="EMBL" id="MUJZ01005041">
    <property type="protein sequence ID" value="OTF83120.1"/>
    <property type="molecule type" value="Genomic_DNA"/>
</dbReference>
<evidence type="ECO:0000259" key="5">
    <source>
        <dbReference type="Pfam" id="PF01094"/>
    </source>
</evidence>
<evidence type="ECO:0000313" key="7">
    <source>
        <dbReference type="Proteomes" id="UP000194236"/>
    </source>
</evidence>
<dbReference type="SUPFAM" id="SSF53822">
    <property type="entry name" value="Periplasmic binding protein-like I"/>
    <property type="match status" value="1"/>
</dbReference>
<evidence type="ECO:0000256" key="3">
    <source>
        <dbReference type="ARBA" id="ARBA00022989"/>
    </source>
</evidence>
<comment type="subcellular location">
    <subcellularLocation>
        <location evidence="1">Membrane</location>
    </subcellularLocation>
</comment>
<dbReference type="InterPro" id="IPR001828">
    <property type="entry name" value="ANF_lig-bd_rcpt"/>
</dbReference>
<dbReference type="Proteomes" id="UP000194236">
    <property type="component" value="Unassembled WGS sequence"/>
</dbReference>
<organism evidence="6 7">
    <name type="scientific">Euroglyphus maynei</name>
    <name type="common">Mayne's house dust mite</name>
    <dbReference type="NCBI Taxonomy" id="6958"/>
    <lineage>
        <taxon>Eukaryota</taxon>
        <taxon>Metazoa</taxon>
        <taxon>Ecdysozoa</taxon>
        <taxon>Arthropoda</taxon>
        <taxon>Chelicerata</taxon>
        <taxon>Arachnida</taxon>
        <taxon>Acari</taxon>
        <taxon>Acariformes</taxon>
        <taxon>Sarcoptiformes</taxon>
        <taxon>Astigmata</taxon>
        <taxon>Psoroptidia</taxon>
        <taxon>Analgoidea</taxon>
        <taxon>Pyroglyphidae</taxon>
        <taxon>Pyroglyphinae</taxon>
        <taxon>Euroglyphus</taxon>
    </lineage>
</organism>
<keyword evidence="7" id="KW-1185">Reference proteome</keyword>
<evidence type="ECO:0000313" key="6">
    <source>
        <dbReference type="EMBL" id="OTF83120.1"/>
    </source>
</evidence>
<dbReference type="OrthoDB" id="8300509at2759"/>
<accession>A0A1Y3BQ73</accession>
<keyword evidence="2" id="KW-0812">Transmembrane</keyword>
<proteinExistence type="predicted"/>
<dbReference type="Gene3D" id="3.40.50.2300">
    <property type="match status" value="1"/>
</dbReference>
<dbReference type="GO" id="GO:0016020">
    <property type="term" value="C:membrane"/>
    <property type="evidence" value="ECO:0007669"/>
    <property type="project" value="UniProtKB-SubCell"/>
</dbReference>
<name>A0A1Y3BQ73_EURMA</name>
<evidence type="ECO:0000256" key="4">
    <source>
        <dbReference type="ARBA" id="ARBA00023136"/>
    </source>
</evidence>
<gene>
    <name evidence="6" type="ORF">BLA29_013944</name>
</gene>